<accession>A0A1F8F8X9</accession>
<proteinExistence type="inferred from homology"/>
<evidence type="ECO:0000256" key="2">
    <source>
        <dbReference type="ARBA" id="ARBA00022448"/>
    </source>
</evidence>
<dbReference type="EMBL" id="MGJO01000018">
    <property type="protein sequence ID" value="OGN09614.1"/>
    <property type="molecule type" value="Genomic_DNA"/>
</dbReference>
<keyword evidence="3" id="KW-0547">Nucleotide-binding</keyword>
<evidence type="ECO:0000259" key="5">
    <source>
        <dbReference type="PROSITE" id="PS50893"/>
    </source>
</evidence>
<dbReference type="PANTHER" id="PTHR42734:SF17">
    <property type="entry name" value="METAL TRANSPORT SYSTEM ATP-BINDING PROTEIN TM_0124-RELATED"/>
    <property type="match status" value="1"/>
</dbReference>
<dbReference type="SUPFAM" id="SSF52540">
    <property type="entry name" value="P-loop containing nucleoside triphosphate hydrolases"/>
    <property type="match status" value="1"/>
</dbReference>
<sequence length="247" mass="27653">MDSNVLLQVKNLNIKFNSNQIIKDLNLSVNQGDVLAIVGPNGAGKSVLFRALLGLIPYSGKIEWTENLKISYVPQKFAIDRELPLSSKEFLSFKKKGEKEIIDVLLSVGIGAEHKNDPAHRLRHITDHVLKQRLGWLSGGQLQRVLIAWALLDNPDVLLFDEPTSGIDVGGEETIYGMLKKLHSERNLTMLLISHDLNIVYKYANNVLCLNKEMICYGSPATALDSSALIKLYGSETGFYRHENHHH</sequence>
<evidence type="ECO:0000313" key="6">
    <source>
        <dbReference type="EMBL" id="OGN09614.1"/>
    </source>
</evidence>
<evidence type="ECO:0000256" key="4">
    <source>
        <dbReference type="ARBA" id="ARBA00022840"/>
    </source>
</evidence>
<dbReference type="Proteomes" id="UP000178908">
    <property type="component" value="Unassembled WGS sequence"/>
</dbReference>
<name>A0A1F8F8X9_9BACT</name>
<dbReference type="InterPro" id="IPR003593">
    <property type="entry name" value="AAA+_ATPase"/>
</dbReference>
<dbReference type="Gene3D" id="3.40.50.300">
    <property type="entry name" value="P-loop containing nucleotide triphosphate hydrolases"/>
    <property type="match status" value="1"/>
</dbReference>
<dbReference type="InterPro" id="IPR050153">
    <property type="entry name" value="Metal_Ion_Import_ABC"/>
</dbReference>
<keyword evidence="4" id="KW-0067">ATP-binding</keyword>
<protein>
    <recommendedName>
        <fullName evidence="5">ABC transporter domain-containing protein</fullName>
    </recommendedName>
</protein>
<keyword evidence="2" id="KW-0813">Transport</keyword>
<evidence type="ECO:0000256" key="3">
    <source>
        <dbReference type="ARBA" id="ARBA00022741"/>
    </source>
</evidence>
<dbReference type="Pfam" id="PF00005">
    <property type="entry name" value="ABC_tran"/>
    <property type="match status" value="1"/>
</dbReference>
<dbReference type="GO" id="GO:0005524">
    <property type="term" value="F:ATP binding"/>
    <property type="evidence" value="ECO:0007669"/>
    <property type="project" value="UniProtKB-KW"/>
</dbReference>
<comment type="caution">
    <text evidence="6">The sequence shown here is derived from an EMBL/GenBank/DDBJ whole genome shotgun (WGS) entry which is preliminary data.</text>
</comment>
<evidence type="ECO:0000256" key="1">
    <source>
        <dbReference type="ARBA" id="ARBA00005417"/>
    </source>
</evidence>
<dbReference type="PROSITE" id="PS50893">
    <property type="entry name" value="ABC_TRANSPORTER_2"/>
    <property type="match status" value="1"/>
</dbReference>
<feature type="domain" description="ABC transporter" evidence="5">
    <location>
        <begin position="7"/>
        <end position="237"/>
    </location>
</feature>
<dbReference type="PANTHER" id="PTHR42734">
    <property type="entry name" value="METAL TRANSPORT SYSTEM ATP-BINDING PROTEIN TM_0124-RELATED"/>
    <property type="match status" value="1"/>
</dbReference>
<dbReference type="GO" id="GO:0016887">
    <property type="term" value="F:ATP hydrolysis activity"/>
    <property type="evidence" value="ECO:0007669"/>
    <property type="project" value="InterPro"/>
</dbReference>
<reference evidence="6 7" key="1">
    <citation type="journal article" date="2016" name="Nat. Commun.">
        <title>Thousands of microbial genomes shed light on interconnected biogeochemical processes in an aquifer system.</title>
        <authorList>
            <person name="Anantharaman K."/>
            <person name="Brown C.T."/>
            <person name="Hug L.A."/>
            <person name="Sharon I."/>
            <person name="Castelle C.J."/>
            <person name="Probst A.J."/>
            <person name="Thomas B.C."/>
            <person name="Singh A."/>
            <person name="Wilkins M.J."/>
            <person name="Karaoz U."/>
            <person name="Brodie E.L."/>
            <person name="Williams K.H."/>
            <person name="Hubbard S.S."/>
            <person name="Banfield J.F."/>
        </authorList>
    </citation>
    <scope>NUCLEOTIDE SEQUENCE [LARGE SCALE GENOMIC DNA]</scope>
</reference>
<dbReference type="AlphaFoldDB" id="A0A1F8F8X9"/>
<evidence type="ECO:0000313" key="7">
    <source>
        <dbReference type="Proteomes" id="UP000178908"/>
    </source>
</evidence>
<dbReference type="InterPro" id="IPR003439">
    <property type="entry name" value="ABC_transporter-like_ATP-bd"/>
</dbReference>
<dbReference type="SMART" id="SM00382">
    <property type="entry name" value="AAA"/>
    <property type="match status" value="1"/>
</dbReference>
<organism evidence="6 7">
    <name type="scientific">Candidatus Yanofskybacteria bacterium RIFCSPHIGHO2_02_FULL_39_10</name>
    <dbReference type="NCBI Taxonomy" id="1802674"/>
    <lineage>
        <taxon>Bacteria</taxon>
        <taxon>Candidatus Yanofskyibacteriota</taxon>
    </lineage>
</organism>
<comment type="similarity">
    <text evidence="1">Belongs to the ABC transporter superfamily.</text>
</comment>
<dbReference type="InterPro" id="IPR027417">
    <property type="entry name" value="P-loop_NTPase"/>
</dbReference>
<gene>
    <name evidence="6" type="ORF">A3C61_01680</name>
</gene>